<dbReference type="SUPFAM" id="SSF57783">
    <property type="entry name" value="Zinc beta-ribbon"/>
    <property type="match status" value="1"/>
</dbReference>
<gene>
    <name evidence="1" type="ORF">LCGC14_1627030</name>
</gene>
<sequence>MKPQCPECGLHNILHRESDDTLKCRNCGHRWPKPKKGE</sequence>
<proteinExistence type="predicted"/>
<organism evidence="1">
    <name type="scientific">marine sediment metagenome</name>
    <dbReference type="NCBI Taxonomy" id="412755"/>
    <lineage>
        <taxon>unclassified sequences</taxon>
        <taxon>metagenomes</taxon>
        <taxon>ecological metagenomes</taxon>
    </lineage>
</organism>
<evidence type="ECO:0000313" key="1">
    <source>
        <dbReference type="EMBL" id="KKM22270.1"/>
    </source>
</evidence>
<dbReference type="AlphaFoldDB" id="A0A0F9L3G6"/>
<dbReference type="EMBL" id="LAZR01013372">
    <property type="protein sequence ID" value="KKM22270.1"/>
    <property type="molecule type" value="Genomic_DNA"/>
</dbReference>
<comment type="caution">
    <text evidence="1">The sequence shown here is derived from an EMBL/GenBank/DDBJ whole genome shotgun (WGS) entry which is preliminary data.</text>
</comment>
<reference evidence="1" key="1">
    <citation type="journal article" date="2015" name="Nature">
        <title>Complex archaea that bridge the gap between prokaryotes and eukaryotes.</title>
        <authorList>
            <person name="Spang A."/>
            <person name="Saw J.H."/>
            <person name="Jorgensen S.L."/>
            <person name="Zaremba-Niedzwiedzka K."/>
            <person name="Martijn J."/>
            <person name="Lind A.E."/>
            <person name="van Eijk R."/>
            <person name="Schleper C."/>
            <person name="Guy L."/>
            <person name="Ettema T.J."/>
        </authorList>
    </citation>
    <scope>NUCLEOTIDE SEQUENCE</scope>
</reference>
<protein>
    <submittedName>
        <fullName evidence="1">Uncharacterized protein</fullName>
    </submittedName>
</protein>
<dbReference type="Gene3D" id="2.20.28.30">
    <property type="entry name" value="RNA polymerase ii, chain L"/>
    <property type="match status" value="1"/>
</dbReference>
<accession>A0A0F9L3G6</accession>
<name>A0A0F9L3G6_9ZZZZ</name>